<dbReference type="EMBL" id="BKCJ010311408">
    <property type="protein sequence ID" value="GEZ69684.1"/>
    <property type="molecule type" value="Genomic_DNA"/>
</dbReference>
<evidence type="ECO:0000313" key="2">
    <source>
        <dbReference type="EMBL" id="GEZ69684.1"/>
    </source>
</evidence>
<organism evidence="2">
    <name type="scientific">Tanacetum cinerariifolium</name>
    <name type="common">Dalmatian daisy</name>
    <name type="synonym">Chrysanthemum cinerariifolium</name>
    <dbReference type="NCBI Taxonomy" id="118510"/>
    <lineage>
        <taxon>Eukaryota</taxon>
        <taxon>Viridiplantae</taxon>
        <taxon>Streptophyta</taxon>
        <taxon>Embryophyta</taxon>
        <taxon>Tracheophyta</taxon>
        <taxon>Spermatophyta</taxon>
        <taxon>Magnoliopsida</taxon>
        <taxon>eudicotyledons</taxon>
        <taxon>Gunneridae</taxon>
        <taxon>Pentapetalae</taxon>
        <taxon>asterids</taxon>
        <taxon>campanulids</taxon>
        <taxon>Asterales</taxon>
        <taxon>Asteraceae</taxon>
        <taxon>Asteroideae</taxon>
        <taxon>Anthemideae</taxon>
        <taxon>Anthemidinae</taxon>
        <taxon>Tanacetum</taxon>
    </lineage>
</organism>
<gene>
    <name evidence="2" type="ORF">Tci_541657</name>
</gene>
<evidence type="ECO:0008006" key="3">
    <source>
        <dbReference type="Google" id="ProtNLM"/>
    </source>
</evidence>
<dbReference type="AlphaFoldDB" id="A0A699IML0"/>
<comment type="caution">
    <text evidence="2">The sequence shown here is derived from an EMBL/GenBank/DDBJ whole genome shotgun (WGS) entry which is preliminary data.</text>
</comment>
<reference evidence="2" key="1">
    <citation type="journal article" date="2019" name="Sci. Rep.">
        <title>Draft genome of Tanacetum cinerariifolium, the natural source of mosquito coil.</title>
        <authorList>
            <person name="Yamashiro T."/>
            <person name="Shiraishi A."/>
            <person name="Satake H."/>
            <person name="Nakayama K."/>
        </authorList>
    </citation>
    <scope>NUCLEOTIDE SEQUENCE</scope>
</reference>
<feature type="compositionally biased region" description="Basic and acidic residues" evidence="1">
    <location>
        <begin position="313"/>
        <end position="329"/>
    </location>
</feature>
<evidence type="ECO:0000256" key="1">
    <source>
        <dbReference type="SAM" id="MobiDB-lite"/>
    </source>
</evidence>
<feature type="region of interest" description="Disordered" evidence="1">
    <location>
        <begin position="311"/>
        <end position="346"/>
    </location>
</feature>
<accession>A0A699IML0</accession>
<protein>
    <recommendedName>
        <fullName evidence="3">Xylulose kinase-1</fullName>
    </recommendedName>
</protein>
<proteinExistence type="predicted"/>
<sequence length="501" mass="57414">MTNLEFCDNHNIVAFLKKPQGSEDFHQIVDFINASHIRYALTKNPTIYVSLINQFWRIASARTLDNGEIELNATVDGQDTTITETSVRRHLKLADADGIRTLPTTKIFEQLALMGYVTNSDNLTFQKNEAITKEMHDGLGRATTTASSLKAQGSPVQARPRRLSNLANKPPLREDKVTTLENELKSTKGVYNKALITLTKRVKKLEKKLKHKRRRTVIDSSKDEEATGHRMESDDTKVVDFSTASPQKYNDEITLAKTLMNIKKSVGKDKGGDTLKPLKHYSFEKIKMLFDKIMESIRKFVPIESEGQVADFKASEGRSKKGERLKRPDEEELGQEQQTKQKVKEDLSQEKLQQMMVIIPKQGIHVEALQTKEDLVKLWSLVKERFSSSNPTKDKEINIWIKLKRLFKPDEDDELWKFESFELIWRLAVVDSSNDEEESLDKKDSPKQRMMIKEIDEDENVNLVKSSEQGEVHETAGHRMKSVDTEVVNLVLLVLKKMMIK</sequence>
<name>A0A699IML0_TANCI</name>